<evidence type="ECO:0000313" key="1">
    <source>
        <dbReference type="EMBL" id="CAB5219287.1"/>
    </source>
</evidence>
<dbReference type="InterPro" id="IPR037124">
    <property type="entry name" value="Chaperonin_GroES_sf"/>
</dbReference>
<name>A0A6J7WND0_9CAUD</name>
<evidence type="ECO:0008006" key="2">
    <source>
        <dbReference type="Google" id="ProtNLM"/>
    </source>
</evidence>
<organism evidence="1">
    <name type="scientific">uncultured Caudovirales phage</name>
    <dbReference type="NCBI Taxonomy" id="2100421"/>
    <lineage>
        <taxon>Viruses</taxon>
        <taxon>Duplodnaviria</taxon>
        <taxon>Heunggongvirae</taxon>
        <taxon>Uroviricota</taxon>
        <taxon>Caudoviricetes</taxon>
        <taxon>Peduoviridae</taxon>
        <taxon>Maltschvirus</taxon>
        <taxon>Maltschvirus maltsch</taxon>
    </lineage>
</organism>
<dbReference type="GO" id="GO:0006457">
    <property type="term" value="P:protein folding"/>
    <property type="evidence" value="ECO:0007669"/>
    <property type="project" value="InterPro"/>
</dbReference>
<dbReference type="Gene3D" id="2.30.33.40">
    <property type="entry name" value="GroES chaperonin"/>
    <property type="match status" value="1"/>
</dbReference>
<protein>
    <recommendedName>
        <fullName evidence="2">GroES chaperonin family</fullName>
    </recommendedName>
</protein>
<reference evidence="1" key="1">
    <citation type="submission" date="2020-05" db="EMBL/GenBank/DDBJ databases">
        <authorList>
            <person name="Chiriac C."/>
            <person name="Salcher M."/>
            <person name="Ghai R."/>
            <person name="Kavagutti S V."/>
        </authorList>
    </citation>
    <scope>NUCLEOTIDE SEQUENCE</scope>
</reference>
<sequence>MLISDTKATEKWNEVIAKVVKHGPLAYKDVATLEPWPEGPWANPGDLVRVIKYGGDRWAVPHGDGEVVFIVLQDREVIGKIDSFEVARTMFPAFVE</sequence>
<gene>
    <name evidence="1" type="ORF">UFOVP229_52</name>
</gene>
<accession>A0A6J7WND0</accession>
<proteinExistence type="predicted"/>
<dbReference type="EMBL" id="LR798271">
    <property type="protein sequence ID" value="CAB5219287.1"/>
    <property type="molecule type" value="Genomic_DNA"/>
</dbReference>